<dbReference type="Pfam" id="PF18199">
    <property type="entry name" value="Dynein_C"/>
    <property type="match status" value="1"/>
</dbReference>
<comment type="caution">
    <text evidence="4">The sequence shown here is derived from an EMBL/GenBank/DDBJ whole genome shotgun (WGS) entry which is preliminary data.</text>
</comment>
<dbReference type="GO" id="GO:0007018">
    <property type="term" value="P:microtubule-based movement"/>
    <property type="evidence" value="ECO:0007669"/>
    <property type="project" value="InterPro"/>
</dbReference>
<dbReference type="InterPro" id="IPR041228">
    <property type="entry name" value="Dynein_C"/>
</dbReference>
<organism evidence="4 5">
    <name type="scientific">Alca torda</name>
    <name type="common">Razorbill</name>
    <dbReference type="NCBI Taxonomy" id="28689"/>
    <lineage>
        <taxon>Eukaryota</taxon>
        <taxon>Metazoa</taxon>
        <taxon>Chordata</taxon>
        <taxon>Craniata</taxon>
        <taxon>Vertebrata</taxon>
        <taxon>Euteleostomi</taxon>
        <taxon>Archelosauria</taxon>
        <taxon>Archosauria</taxon>
        <taxon>Dinosauria</taxon>
        <taxon>Saurischia</taxon>
        <taxon>Theropoda</taxon>
        <taxon>Coelurosauria</taxon>
        <taxon>Aves</taxon>
        <taxon>Neognathae</taxon>
        <taxon>Neoaves</taxon>
        <taxon>Charadriiformes</taxon>
        <taxon>Alcidae</taxon>
        <taxon>Alca</taxon>
    </lineage>
</organism>
<dbReference type="InterPro" id="IPR041658">
    <property type="entry name" value="AAA_lid_11"/>
</dbReference>
<dbReference type="EMBL" id="VZSD01014485">
    <property type="protein sequence ID" value="NWX78321.1"/>
    <property type="molecule type" value="Genomic_DNA"/>
</dbReference>
<dbReference type="FunFam" id="1.20.1270.280:FF:000002">
    <property type="entry name" value="Dynein heavy chain 5, axonemal"/>
    <property type="match status" value="1"/>
</dbReference>
<dbReference type="InterPro" id="IPR042219">
    <property type="entry name" value="AAA_lid_11_sf"/>
</dbReference>
<gene>
    <name evidence="4" type="primary">Dnah8_2</name>
    <name evidence="4" type="ORF">ALCTOR_R11948</name>
</gene>
<sequence length="483" mass="55186">GGWLLLQNCHLGLEFLGELMDTIATAESMSEGFRTWITTEAHPEFPINLLQSSIKYTNEPPQGVKAGLKRTYSAVTQDHLEVSNMPQWKPLLYAVAFLHTTVQERRKFGPLGWNIPYEFNQADFAASVQFVQNHLDDMDIKRGVNWSCVRYMLGEVQYGGRVTDDLDKTLLNTYARVWFGEHMFNDKFCFYKDYVIPKGKTVEDYLQYIEQLPAIDTPEVFGLHPNADITYQTNLANETLSTIASIQPKDSSTGGGETREAVVQRLADEMLEKLPPDYNLHEVKAQLQKMGAVEPMNIFLHQEIDCMQNVISRVRTTLTDLKLAIDGTIIMSEELRDALDSMYDARIPKLWFRISWESSTLGFWFTELLERNQQFSSWLQDGRPNQFWMTGFFNPQGFLTAMRQETTRMNLAKGWALDSVVLHNEVTKMMKEDVTGPPPADIGGVYIYGLFLEGAGWDRRNSKLVESAPKVLFTNLPVVHVYA</sequence>
<feature type="non-terminal residue" evidence="4">
    <location>
        <position position="1"/>
    </location>
</feature>
<dbReference type="AlphaFoldDB" id="A0A7K6Z3V0"/>
<feature type="domain" description="Dynein heavy chain C-terminal" evidence="3">
    <location>
        <begin position="234"/>
        <end position="482"/>
    </location>
</feature>
<evidence type="ECO:0000313" key="4">
    <source>
        <dbReference type="EMBL" id="NWX78321.1"/>
    </source>
</evidence>
<dbReference type="GO" id="GO:0045505">
    <property type="term" value="F:dynein intermediate chain binding"/>
    <property type="evidence" value="ECO:0007669"/>
    <property type="project" value="InterPro"/>
</dbReference>
<proteinExistence type="predicted"/>
<dbReference type="InterPro" id="IPR004273">
    <property type="entry name" value="Dynein_heavy_D6_P-loop"/>
</dbReference>
<dbReference type="InterPro" id="IPR043160">
    <property type="entry name" value="Dynein_C_barrel"/>
</dbReference>
<keyword evidence="5" id="KW-1185">Reference proteome</keyword>
<dbReference type="GO" id="GO:0008569">
    <property type="term" value="F:minus-end-directed microtubule motor activity"/>
    <property type="evidence" value="ECO:0007669"/>
    <property type="project" value="InterPro"/>
</dbReference>
<dbReference type="PANTHER" id="PTHR46961:SF19">
    <property type="entry name" value="DYNEIN HEAVY CHAIN 5, AXONEMAL"/>
    <property type="match status" value="1"/>
</dbReference>
<evidence type="ECO:0000259" key="1">
    <source>
        <dbReference type="Pfam" id="PF03028"/>
    </source>
</evidence>
<protein>
    <submittedName>
        <fullName evidence="4">DYH8 protein</fullName>
    </submittedName>
</protein>
<accession>A0A7K6Z3V0</accession>
<evidence type="ECO:0000259" key="2">
    <source>
        <dbReference type="Pfam" id="PF18198"/>
    </source>
</evidence>
<feature type="domain" description="Dynein heavy chain AAA lid" evidence="2">
    <location>
        <begin position="88"/>
        <end position="227"/>
    </location>
</feature>
<dbReference type="Proteomes" id="UP000536033">
    <property type="component" value="Unassembled WGS sequence"/>
</dbReference>
<dbReference type="Gene3D" id="1.20.1270.280">
    <property type="match status" value="1"/>
</dbReference>
<dbReference type="InterPro" id="IPR026983">
    <property type="entry name" value="DHC"/>
</dbReference>
<dbReference type="Gene3D" id="3.40.50.300">
    <property type="entry name" value="P-loop containing nucleotide triphosphate hydrolases"/>
    <property type="match status" value="1"/>
</dbReference>
<evidence type="ECO:0000259" key="3">
    <source>
        <dbReference type="Pfam" id="PF18199"/>
    </source>
</evidence>
<dbReference type="GO" id="GO:0051959">
    <property type="term" value="F:dynein light intermediate chain binding"/>
    <property type="evidence" value="ECO:0007669"/>
    <property type="project" value="InterPro"/>
</dbReference>
<dbReference type="GO" id="GO:0030286">
    <property type="term" value="C:dynein complex"/>
    <property type="evidence" value="ECO:0007669"/>
    <property type="project" value="InterPro"/>
</dbReference>
<dbReference type="PANTHER" id="PTHR46961">
    <property type="entry name" value="DYNEIN HEAVY CHAIN 1, AXONEMAL-LIKE PROTEIN"/>
    <property type="match status" value="1"/>
</dbReference>
<dbReference type="Gene3D" id="1.10.8.720">
    <property type="entry name" value="Region D6 of dynein motor"/>
    <property type="match status" value="1"/>
</dbReference>
<evidence type="ECO:0000313" key="5">
    <source>
        <dbReference type="Proteomes" id="UP000536033"/>
    </source>
</evidence>
<dbReference type="Gene3D" id="3.10.490.20">
    <property type="match status" value="1"/>
</dbReference>
<dbReference type="Pfam" id="PF18198">
    <property type="entry name" value="AAA_lid_11"/>
    <property type="match status" value="1"/>
</dbReference>
<dbReference type="FunFam" id="1.10.8.720:FF:000004">
    <property type="entry name" value="Dynein heavy chain 5, axonemal"/>
    <property type="match status" value="1"/>
</dbReference>
<dbReference type="Pfam" id="PF03028">
    <property type="entry name" value="Dynein_heavy"/>
    <property type="match status" value="1"/>
</dbReference>
<name>A0A7K6Z3V0_ALCTO</name>
<reference evidence="4 5" key="1">
    <citation type="submission" date="2019-09" db="EMBL/GenBank/DDBJ databases">
        <title>Bird 10,000 Genomes (B10K) Project - Family phase.</title>
        <authorList>
            <person name="Zhang G."/>
        </authorList>
    </citation>
    <scope>NUCLEOTIDE SEQUENCE [LARGE SCALE GENOMIC DNA]</scope>
    <source>
        <strain evidence="4">OUT-0003</strain>
        <tissue evidence="4">Muscle</tissue>
    </source>
</reference>
<dbReference type="InterPro" id="IPR027417">
    <property type="entry name" value="P-loop_NTPase"/>
</dbReference>
<feature type="domain" description="Dynein heavy chain region D6 P-loop" evidence="1">
    <location>
        <begin position="1"/>
        <end position="57"/>
    </location>
</feature>
<feature type="non-terminal residue" evidence="4">
    <location>
        <position position="483"/>
    </location>
</feature>